<gene>
    <name evidence="2" type="ORF">JH146_0631</name>
</gene>
<evidence type="ECO:0000313" key="3">
    <source>
        <dbReference type="Proteomes" id="UP000028781"/>
    </source>
</evidence>
<dbReference type="KEGG" id="mjh:JH146_0631"/>
<dbReference type="RefSeq" id="WP_161754774.1">
    <property type="nucleotide sequence ID" value="NZ_CP009149.1"/>
</dbReference>
<evidence type="ECO:0000259" key="1">
    <source>
        <dbReference type="Pfam" id="PF18643"/>
    </source>
</evidence>
<name>A0A076LAU2_9EURY</name>
<dbReference type="AlphaFoldDB" id="A0A076LAU2"/>
<dbReference type="Proteomes" id="UP000028781">
    <property type="component" value="Chromosome"/>
</dbReference>
<feature type="domain" description="BsaWI restriction endonuclease type 2" evidence="1">
    <location>
        <begin position="43"/>
        <end position="151"/>
    </location>
</feature>
<protein>
    <recommendedName>
        <fullName evidence="1">BsaWI restriction endonuclease type 2 domain-containing protein</fullName>
    </recommendedName>
</protein>
<dbReference type="Pfam" id="PF18643">
    <property type="entry name" value="RE_BsaWI"/>
    <property type="match status" value="1"/>
</dbReference>
<dbReference type="STRING" id="1301915.JH146_0631"/>
<reference evidence="2 3" key="1">
    <citation type="journal article" date="2015" name="Int. J. Syst. Evol. Microbiol.">
        <title>M ethanocaldococcus bathoardescens sp. nov., a hyperthermophilic methanogen isolated from a volcanically active deep-sea hydrothermal vent.</title>
        <authorList>
            <person name="Stewart L.C."/>
            <person name="Jung J.H."/>
            <person name="Kim Y.T."/>
            <person name="Kwon S.W."/>
            <person name="Park C.S."/>
            <person name="Holden J.F."/>
        </authorList>
    </citation>
    <scope>NUCLEOTIDE SEQUENCE [LARGE SCALE GENOMIC DNA]</scope>
    <source>
        <strain evidence="2 3">JH146</strain>
    </source>
</reference>
<sequence>MEINGLENDELQNVIYKYIKKSLEATGLKVTTDKILSSQNLPEELDKVKRSIAVSYDRYFFLPDADIVVYKVENNDVRVIAIISVKNSFRERGFETTYWKLKLKESPVTSHIRVFLATPDKDNEISYKCPNGRPKKMRIILEYELDGIYFLKEDFEESEKAKHFEKIIDDIIEISKML</sequence>
<dbReference type="EMBL" id="CP009149">
    <property type="protein sequence ID" value="AIJ05480.1"/>
    <property type="molecule type" value="Genomic_DNA"/>
</dbReference>
<dbReference type="GeneID" id="24891232"/>
<dbReference type="OrthoDB" id="374580at2157"/>
<proteinExistence type="predicted"/>
<dbReference type="HOGENOM" id="CLU_095647_0_0_2"/>
<organism evidence="2 3">
    <name type="scientific">Methanocaldococcus bathoardescens</name>
    <dbReference type="NCBI Taxonomy" id="1301915"/>
    <lineage>
        <taxon>Archaea</taxon>
        <taxon>Methanobacteriati</taxon>
        <taxon>Methanobacteriota</taxon>
        <taxon>Methanomada group</taxon>
        <taxon>Methanococci</taxon>
        <taxon>Methanococcales</taxon>
        <taxon>Methanocaldococcaceae</taxon>
        <taxon>Methanocaldococcus</taxon>
    </lineage>
</organism>
<dbReference type="REBASE" id="91032">
    <property type="entry name" value="Msp146ORF631P"/>
</dbReference>
<dbReference type="InterPro" id="IPR041551">
    <property type="entry name" value="RE_BsaWI"/>
</dbReference>
<evidence type="ECO:0000313" key="2">
    <source>
        <dbReference type="EMBL" id="AIJ05480.1"/>
    </source>
</evidence>
<accession>A0A076LAU2</accession>
<keyword evidence="3" id="KW-1185">Reference proteome</keyword>